<name>A0ABD2Y6Q5_9GENT</name>
<keyword evidence="1" id="KW-0862">Zinc</keyword>
<evidence type="ECO:0000256" key="1">
    <source>
        <dbReference type="PROSITE-ProRule" id="PRU00042"/>
    </source>
</evidence>
<evidence type="ECO:0000259" key="3">
    <source>
        <dbReference type="PROSITE" id="PS50157"/>
    </source>
</evidence>
<dbReference type="InterPro" id="IPR036236">
    <property type="entry name" value="Znf_C2H2_sf"/>
</dbReference>
<gene>
    <name evidence="4" type="ORF">ACH5RR_035939</name>
</gene>
<dbReference type="Gene3D" id="3.30.160.60">
    <property type="entry name" value="Classic Zinc Finger"/>
    <property type="match status" value="2"/>
</dbReference>
<dbReference type="AlphaFoldDB" id="A0ABD2Y6Q5"/>
<dbReference type="SUPFAM" id="SSF57667">
    <property type="entry name" value="beta-beta-alpha zinc fingers"/>
    <property type="match status" value="2"/>
</dbReference>
<keyword evidence="1" id="KW-0863">Zinc-finger</keyword>
<feature type="domain" description="C2H2-type" evidence="3">
    <location>
        <begin position="394"/>
        <end position="421"/>
    </location>
</feature>
<dbReference type="Pfam" id="PF13912">
    <property type="entry name" value="zf-C2H2_6"/>
    <property type="match status" value="4"/>
</dbReference>
<evidence type="ECO:0000256" key="2">
    <source>
        <dbReference type="SAM" id="MobiDB-lite"/>
    </source>
</evidence>
<protein>
    <recommendedName>
        <fullName evidence="3">C2H2-type domain-containing protein</fullName>
    </recommendedName>
</protein>
<feature type="domain" description="C2H2-type" evidence="3">
    <location>
        <begin position="478"/>
        <end position="500"/>
    </location>
</feature>
<evidence type="ECO:0000313" key="5">
    <source>
        <dbReference type="Proteomes" id="UP001630127"/>
    </source>
</evidence>
<dbReference type="Proteomes" id="UP001630127">
    <property type="component" value="Unassembled WGS sequence"/>
</dbReference>
<sequence length="541" mass="60567">MEDQELRFVCKWCNKKFPCGKSLGGHMRSHIMATSAESEEKVEPNMKKLLSLNDERDLKRVVEIGGGHSGYGLRENPKKTFKAVDTNFPLPQEKVCKQCGKGFQSLKALCGHMACHSEKDRGGLKDDYSWTSENQKLVMDSHSDTEAEEERLRNRSKNKRYKRIIIKSSSFSLANGSSSVSEIDEQEQEEIAMSLMLLSRDSGNWGGVNSVVESSDNNSVVLETKSSSIDMRIGRKDGLKFVYGPDETPQTKKIERRKLKSSGLDAEVIEQENSDSGYFLEEAVKLESDASVDGLHRNGARFDFGKPRVSVGARCEETLAEIRKGYRAELKKNMSMENGHEGSVVISKLAKYESRNKRKATSEDLEFVNESSRKLRHGSSDAGQSKNAYKRSKYECLNCKKTFNSYQALGGHRPCHKRSNAYLEPRYETGENSLDGDNALNGIPSRKLKESFSNRKASAKNSSYNAEKNVKPKKNKGHECPFCHRIFKNGQALGGHKRSHFIGGGVEVHSNPTSAFKADCAELLDLNLPAPLEDDAQFMSW</sequence>
<proteinExistence type="predicted"/>
<dbReference type="PANTHER" id="PTHR46869:SF1">
    <property type="entry name" value="C2H2-LIKE ZINC FINGER PROTEIN"/>
    <property type="match status" value="1"/>
</dbReference>
<dbReference type="GO" id="GO:0008270">
    <property type="term" value="F:zinc ion binding"/>
    <property type="evidence" value="ECO:0007669"/>
    <property type="project" value="UniProtKB-KW"/>
</dbReference>
<feature type="domain" description="C2H2-type" evidence="3">
    <location>
        <begin position="8"/>
        <end position="30"/>
    </location>
</feature>
<accession>A0ABD2Y6Q5</accession>
<dbReference type="EMBL" id="JBJUIK010000015">
    <property type="protein sequence ID" value="KAL3501490.1"/>
    <property type="molecule type" value="Genomic_DNA"/>
</dbReference>
<reference evidence="4 5" key="1">
    <citation type="submission" date="2024-11" db="EMBL/GenBank/DDBJ databases">
        <title>A near-complete genome assembly of Cinchona calisaya.</title>
        <authorList>
            <person name="Lian D.C."/>
            <person name="Zhao X.W."/>
            <person name="Wei L."/>
        </authorList>
    </citation>
    <scope>NUCLEOTIDE SEQUENCE [LARGE SCALE GENOMIC DNA]</scope>
    <source>
        <tissue evidence="4">Nenye</tissue>
    </source>
</reference>
<feature type="region of interest" description="Disordered" evidence="2">
    <location>
        <begin position="451"/>
        <end position="472"/>
    </location>
</feature>
<comment type="caution">
    <text evidence="4">The sequence shown here is derived from an EMBL/GenBank/DDBJ whole genome shotgun (WGS) entry which is preliminary data.</text>
</comment>
<feature type="compositionally biased region" description="Polar residues" evidence="2">
    <location>
        <begin position="454"/>
        <end position="466"/>
    </location>
</feature>
<keyword evidence="5" id="KW-1185">Reference proteome</keyword>
<dbReference type="PROSITE" id="PS50157">
    <property type="entry name" value="ZINC_FINGER_C2H2_2"/>
    <property type="match status" value="4"/>
</dbReference>
<organism evidence="4 5">
    <name type="scientific">Cinchona calisaya</name>
    <dbReference type="NCBI Taxonomy" id="153742"/>
    <lineage>
        <taxon>Eukaryota</taxon>
        <taxon>Viridiplantae</taxon>
        <taxon>Streptophyta</taxon>
        <taxon>Embryophyta</taxon>
        <taxon>Tracheophyta</taxon>
        <taxon>Spermatophyta</taxon>
        <taxon>Magnoliopsida</taxon>
        <taxon>eudicotyledons</taxon>
        <taxon>Gunneridae</taxon>
        <taxon>Pentapetalae</taxon>
        <taxon>asterids</taxon>
        <taxon>lamiids</taxon>
        <taxon>Gentianales</taxon>
        <taxon>Rubiaceae</taxon>
        <taxon>Cinchonoideae</taxon>
        <taxon>Cinchoneae</taxon>
        <taxon>Cinchona</taxon>
    </lineage>
</organism>
<dbReference type="PANTHER" id="PTHR46869">
    <property type="entry name" value="C2H2-LIKE ZINC FINGER PROTEIN"/>
    <property type="match status" value="1"/>
</dbReference>
<feature type="domain" description="C2H2-type" evidence="3">
    <location>
        <begin position="94"/>
        <end position="121"/>
    </location>
</feature>
<dbReference type="PROSITE" id="PS00028">
    <property type="entry name" value="ZINC_FINGER_C2H2_1"/>
    <property type="match status" value="4"/>
</dbReference>
<dbReference type="SMART" id="SM00355">
    <property type="entry name" value="ZnF_C2H2"/>
    <property type="match status" value="4"/>
</dbReference>
<keyword evidence="1" id="KW-0479">Metal-binding</keyword>
<evidence type="ECO:0000313" key="4">
    <source>
        <dbReference type="EMBL" id="KAL3501490.1"/>
    </source>
</evidence>
<dbReference type="InterPro" id="IPR013087">
    <property type="entry name" value="Znf_C2H2_type"/>
</dbReference>